<dbReference type="CDD" id="cd16021">
    <property type="entry name" value="ALP_like"/>
    <property type="match status" value="1"/>
</dbReference>
<dbReference type="PANTHER" id="PTHR10974:SF75">
    <property type="entry name" value="SULFATASE DOMAIN-CONTAINING PROTEIN"/>
    <property type="match status" value="1"/>
</dbReference>
<dbReference type="Pfam" id="PF02995">
    <property type="entry name" value="DUF229"/>
    <property type="match status" value="1"/>
</dbReference>
<evidence type="ECO:0000313" key="3">
    <source>
        <dbReference type="WBParaSite" id="EEL_0000827601-mRNA-1"/>
    </source>
</evidence>
<feature type="transmembrane region" description="Helical" evidence="1">
    <location>
        <begin position="9"/>
        <end position="28"/>
    </location>
</feature>
<keyword evidence="2" id="KW-1185">Reference proteome</keyword>
<keyword evidence="1" id="KW-0812">Transmembrane</keyword>
<dbReference type="AlphaFoldDB" id="A0A0R3S0V7"/>
<name>A0A0R3S0V7_9BILA</name>
<dbReference type="PANTHER" id="PTHR10974">
    <property type="entry name" value="FI08016P-RELATED"/>
    <property type="match status" value="1"/>
</dbReference>
<evidence type="ECO:0000256" key="1">
    <source>
        <dbReference type="SAM" id="Phobius"/>
    </source>
</evidence>
<reference evidence="3" key="1">
    <citation type="submission" date="2017-02" db="UniProtKB">
        <authorList>
            <consortium name="WormBaseParasite"/>
        </authorList>
    </citation>
    <scope>IDENTIFICATION</scope>
</reference>
<sequence>MLKSKANKLLVAFALIVGSLYVIFNLYLSANNIRIASKQFTYRFFEQDSSTSTKKSECRLRQLYPWDSQLLPYLYPDWDPYRTCFIKRQMHTELKYNTLRMLDNTTSECEYRCLYANGELDFKTSNWSKMEKNGEYYENCDFIETHCMEDKNTTFRYIHSQALKPKEKQFQKEDELHPGVFMLVFDSTSSSSGMRTIVRTNQVLRQFYDATTFYYHNKAGLNSRPNAFAMFSGTRISELDKRRFPGRDKSEYPNSCKDGVKRNETITYDFVDQNYASVIAEDWAGAFNYPNCKGYGDPPTDHYASTVVLRTTGRKNKNDFEDDFYTGECQEPYHKLLDYLSKFLEKYQGISKFVMIWLSLVAHNSANGLYRTDKYFADFFRQHINNLENSFVFLMGDHGLRFGDIRRTPLGETEDNNPLLMVALPKYLRSNEQLLMNLKQNSRRHTSQFDFYATLYDIARYARKDNFQKWDEHDFRSELGEKRGGIRAKSLLRPILYDRTCQEMEISDEYCICEQIWHKSDIYGDDTTKAAQFLIANINDSLKQKNLSGLCETLTFIKVISAESLEGEPVLKIVVNASPSDGNYQAQLLKENDGFKIITKITRLDQYGEQGHCAPVENVRQLCYCRIQLTTKRFTKTRFTMARLTKPGKH</sequence>
<dbReference type="InterPro" id="IPR017850">
    <property type="entry name" value="Alkaline_phosphatase_core_sf"/>
</dbReference>
<dbReference type="InterPro" id="IPR004245">
    <property type="entry name" value="DUF229"/>
</dbReference>
<organism evidence="2 3">
    <name type="scientific">Elaeophora elaphi</name>
    <dbReference type="NCBI Taxonomy" id="1147741"/>
    <lineage>
        <taxon>Eukaryota</taxon>
        <taxon>Metazoa</taxon>
        <taxon>Ecdysozoa</taxon>
        <taxon>Nematoda</taxon>
        <taxon>Chromadorea</taxon>
        <taxon>Rhabditida</taxon>
        <taxon>Spirurina</taxon>
        <taxon>Spiruromorpha</taxon>
        <taxon>Filarioidea</taxon>
        <taxon>Onchocercidae</taxon>
        <taxon>Elaeophora</taxon>
    </lineage>
</organism>
<accession>A0A0R3S0V7</accession>
<dbReference type="SUPFAM" id="SSF53649">
    <property type="entry name" value="Alkaline phosphatase-like"/>
    <property type="match status" value="1"/>
</dbReference>
<proteinExistence type="predicted"/>
<dbReference type="STRING" id="1147741.A0A0R3S0V7"/>
<keyword evidence="1" id="KW-1133">Transmembrane helix</keyword>
<dbReference type="Gene3D" id="3.40.720.10">
    <property type="entry name" value="Alkaline Phosphatase, subunit A"/>
    <property type="match status" value="1"/>
</dbReference>
<dbReference type="WBParaSite" id="EEL_0000827601-mRNA-1">
    <property type="protein sequence ID" value="EEL_0000827601-mRNA-1"/>
    <property type="gene ID" value="EEL_0000827601"/>
</dbReference>
<protein>
    <submittedName>
        <fullName evidence="3">Sulfatase domain-containing protein</fullName>
    </submittedName>
</protein>
<evidence type="ECO:0000313" key="2">
    <source>
        <dbReference type="Proteomes" id="UP000050640"/>
    </source>
</evidence>
<dbReference type="Proteomes" id="UP000050640">
    <property type="component" value="Unplaced"/>
</dbReference>
<keyword evidence="1" id="KW-0472">Membrane</keyword>
<dbReference type="GO" id="GO:0005615">
    <property type="term" value="C:extracellular space"/>
    <property type="evidence" value="ECO:0007669"/>
    <property type="project" value="TreeGrafter"/>
</dbReference>